<feature type="compositionally biased region" description="Pro residues" evidence="1">
    <location>
        <begin position="122"/>
        <end position="131"/>
    </location>
</feature>
<sequence>MPYHDNYDNLRSQLSKDQQATSTSLQIIPRNLWGLHRAKQAYTQETKNPYNQTDNAAGGFCRGCSASSSLFQKQPLQSGPTSSENFRRGGRRKGEESEAEATALGGGGRGRPPDPLFQTPTLRPPPRPAPPACKSQPCGGERAGRGRPARSTPPAATPGGSVQGADSPSRRARAGETSRRLAARDCWAPSTAGGPGRRGPQRRRGPRRGKAVNSPSVRASPRSAPLRRPRRGPPGPSVRRGAAPPGAQGTGGESGPLPGGLRHLAERSRQQRRGKSGLTCHYFLRHLGSTCQRPHKALWVRKSL</sequence>
<evidence type="ECO:0000256" key="1">
    <source>
        <dbReference type="SAM" id="MobiDB-lite"/>
    </source>
</evidence>
<organism evidence="2 3">
    <name type="scientific">Cnephaeus nilssonii</name>
    <name type="common">Northern bat</name>
    <name type="synonym">Eptesicus nilssonii</name>
    <dbReference type="NCBI Taxonomy" id="3371016"/>
    <lineage>
        <taxon>Eukaryota</taxon>
        <taxon>Metazoa</taxon>
        <taxon>Chordata</taxon>
        <taxon>Craniata</taxon>
        <taxon>Vertebrata</taxon>
        <taxon>Euteleostomi</taxon>
        <taxon>Mammalia</taxon>
        <taxon>Eutheria</taxon>
        <taxon>Laurasiatheria</taxon>
        <taxon>Chiroptera</taxon>
        <taxon>Yangochiroptera</taxon>
        <taxon>Vespertilionidae</taxon>
        <taxon>Cnephaeus</taxon>
    </lineage>
</organism>
<feature type="compositionally biased region" description="Basic and acidic residues" evidence="1">
    <location>
        <begin position="173"/>
        <end position="183"/>
    </location>
</feature>
<feature type="region of interest" description="Disordered" evidence="1">
    <location>
        <begin position="70"/>
        <end position="274"/>
    </location>
</feature>
<feature type="compositionally biased region" description="Polar residues" evidence="1">
    <location>
        <begin position="70"/>
        <end position="84"/>
    </location>
</feature>
<dbReference type="AlphaFoldDB" id="A0AA40LH15"/>
<feature type="compositionally biased region" description="Gly residues" evidence="1">
    <location>
        <begin position="248"/>
        <end position="258"/>
    </location>
</feature>
<dbReference type="EMBL" id="JAULJE010000020">
    <property type="protein sequence ID" value="KAK1331213.1"/>
    <property type="molecule type" value="Genomic_DNA"/>
</dbReference>
<proteinExistence type="predicted"/>
<evidence type="ECO:0000313" key="3">
    <source>
        <dbReference type="Proteomes" id="UP001177744"/>
    </source>
</evidence>
<feature type="compositionally biased region" description="Low complexity" evidence="1">
    <location>
        <begin position="214"/>
        <end position="224"/>
    </location>
</feature>
<reference evidence="2" key="1">
    <citation type="submission" date="2023-06" db="EMBL/GenBank/DDBJ databases">
        <title>Reference genome for the Northern bat (Eptesicus nilssonii), a most northern bat species.</title>
        <authorList>
            <person name="Laine V.N."/>
            <person name="Pulliainen A.T."/>
            <person name="Lilley T.M."/>
        </authorList>
    </citation>
    <scope>NUCLEOTIDE SEQUENCE</scope>
    <source>
        <strain evidence="2">BLF_Eptnil</strain>
        <tissue evidence="2">Kidney</tissue>
    </source>
</reference>
<evidence type="ECO:0000313" key="2">
    <source>
        <dbReference type="EMBL" id="KAK1331213.1"/>
    </source>
</evidence>
<keyword evidence="3" id="KW-1185">Reference proteome</keyword>
<name>A0AA40LH15_CNENI</name>
<feature type="compositionally biased region" description="Basic residues" evidence="1">
    <location>
        <begin position="199"/>
        <end position="210"/>
    </location>
</feature>
<feature type="compositionally biased region" description="Low complexity" evidence="1">
    <location>
        <begin position="237"/>
        <end position="247"/>
    </location>
</feature>
<comment type="caution">
    <text evidence="2">The sequence shown here is derived from an EMBL/GenBank/DDBJ whole genome shotgun (WGS) entry which is preliminary data.</text>
</comment>
<dbReference type="Proteomes" id="UP001177744">
    <property type="component" value="Unassembled WGS sequence"/>
</dbReference>
<protein>
    <submittedName>
        <fullName evidence="2">Uncharacterized protein</fullName>
    </submittedName>
</protein>
<accession>A0AA40LH15</accession>
<feature type="compositionally biased region" description="Low complexity" evidence="1">
    <location>
        <begin position="149"/>
        <end position="160"/>
    </location>
</feature>
<gene>
    <name evidence="2" type="ORF">QTO34_009162</name>
</gene>